<dbReference type="SUPFAM" id="SSF54236">
    <property type="entry name" value="Ubiquitin-like"/>
    <property type="match status" value="1"/>
</dbReference>
<comment type="subcellular location">
    <subcellularLocation>
        <location evidence="1">Endoplasmic reticulum membrane</location>
        <topology evidence="1">Multi-pass membrane protein</topology>
    </subcellularLocation>
</comment>
<organism evidence="12 13">
    <name type="scientific">Basidiobolus ranarum</name>
    <dbReference type="NCBI Taxonomy" id="34480"/>
    <lineage>
        <taxon>Eukaryota</taxon>
        <taxon>Fungi</taxon>
        <taxon>Fungi incertae sedis</taxon>
        <taxon>Zoopagomycota</taxon>
        <taxon>Entomophthoromycotina</taxon>
        <taxon>Basidiobolomycetes</taxon>
        <taxon>Basidiobolales</taxon>
        <taxon>Basidiobolaceae</taxon>
        <taxon>Basidiobolus</taxon>
    </lineage>
</organism>
<dbReference type="InterPro" id="IPR039357">
    <property type="entry name" value="SRD5A/TECR"/>
</dbReference>
<keyword evidence="6 10" id="KW-1133">Transmembrane helix</keyword>
<evidence type="ECO:0000313" key="12">
    <source>
        <dbReference type="EMBL" id="KAK9764582.1"/>
    </source>
</evidence>
<dbReference type="PROSITE" id="PS50053">
    <property type="entry name" value="UBIQUITIN_2"/>
    <property type="match status" value="1"/>
</dbReference>
<feature type="transmembrane region" description="Helical" evidence="10">
    <location>
        <begin position="263"/>
        <end position="282"/>
    </location>
</feature>
<dbReference type="Proteomes" id="UP001479436">
    <property type="component" value="Unassembled WGS sequence"/>
</dbReference>
<dbReference type="PANTHER" id="PTHR10556">
    <property type="entry name" value="3-OXO-5-ALPHA-STEROID 4-DEHYDROGENASE"/>
    <property type="match status" value="1"/>
</dbReference>
<dbReference type="GO" id="GO:0102758">
    <property type="term" value="F:very-long-chain enoyl-CoA reductase activity"/>
    <property type="evidence" value="ECO:0007669"/>
    <property type="project" value="UniProtKB-EC"/>
</dbReference>
<reference evidence="12 13" key="1">
    <citation type="submission" date="2023-04" db="EMBL/GenBank/DDBJ databases">
        <title>Genome of Basidiobolus ranarum AG-B5.</title>
        <authorList>
            <person name="Stajich J.E."/>
            <person name="Carter-House D."/>
            <person name="Gryganskyi A."/>
        </authorList>
    </citation>
    <scope>NUCLEOTIDE SEQUENCE [LARGE SCALE GENOMIC DNA]</scope>
    <source>
        <strain evidence="12 13">AG-B5</strain>
    </source>
</reference>
<accession>A0ABR2WT06</accession>
<feature type="transmembrane region" description="Helical" evidence="10">
    <location>
        <begin position="197"/>
        <end position="216"/>
    </location>
</feature>
<dbReference type="InterPro" id="IPR001104">
    <property type="entry name" value="3-oxo-5_a-steroid_4-DH_C"/>
</dbReference>
<evidence type="ECO:0000256" key="1">
    <source>
        <dbReference type="ARBA" id="ARBA00004477"/>
    </source>
</evidence>
<evidence type="ECO:0000256" key="4">
    <source>
        <dbReference type="ARBA" id="ARBA00022692"/>
    </source>
</evidence>
<keyword evidence="3" id="KW-0444">Lipid biosynthesis</keyword>
<proteinExistence type="inferred from homology"/>
<sequence length="307" mass="35628">MKLVIALRPSKGSNTPKKSSTFPLTLEFDKDVTIQEVKKAIAKKNPKYYIERQKISTTANLSPDDSALLSEANITDGDTVYFKDLGAQIGWKTVFLIEYAGPIVIHPIFYYLGSFIYGSTFEHSKMQTVAFFLVLFHFLKREVETLFVHRFSHGTMPFQNVFKNSFHYHVLSGVNIAFWLYGPWYGKGSENAEISKLFMFICVFVFFFAEFSNLLTHITLRNLRPAGSRVRRIPYGYGFDWVSCPNYFFETVAWVAFSVMTNSYAAWFFVLVAYGQMYLWAVKKHQNYLKEFKDYPKNRKAIIPFVV</sequence>
<keyword evidence="4 10" id="KW-0812">Transmembrane</keyword>
<evidence type="ECO:0000256" key="3">
    <source>
        <dbReference type="ARBA" id="ARBA00022516"/>
    </source>
</evidence>
<dbReference type="EMBL" id="JASJQH010000401">
    <property type="protein sequence ID" value="KAK9764582.1"/>
    <property type="molecule type" value="Genomic_DNA"/>
</dbReference>
<comment type="caution">
    <text evidence="12">The sequence shown here is derived from an EMBL/GenBank/DDBJ whole genome shotgun (WGS) entry which is preliminary data.</text>
</comment>
<dbReference type="EC" id="1.3.1.93" evidence="12"/>
<evidence type="ECO:0000259" key="11">
    <source>
        <dbReference type="PROSITE" id="PS50053"/>
    </source>
</evidence>
<dbReference type="CDD" id="cd01801">
    <property type="entry name" value="Ubl_TECR_like"/>
    <property type="match status" value="1"/>
</dbReference>
<dbReference type="InterPro" id="IPR000626">
    <property type="entry name" value="Ubiquitin-like_dom"/>
</dbReference>
<feature type="domain" description="Ubiquitin-like" evidence="11">
    <location>
        <begin position="3"/>
        <end position="82"/>
    </location>
</feature>
<keyword evidence="9 10" id="KW-0472">Membrane</keyword>
<evidence type="ECO:0000256" key="6">
    <source>
        <dbReference type="ARBA" id="ARBA00022989"/>
    </source>
</evidence>
<keyword evidence="13" id="KW-1185">Reference proteome</keyword>
<gene>
    <name evidence="12" type="primary">TSC13</name>
    <name evidence="12" type="ORF">K7432_007783</name>
</gene>
<keyword evidence="8" id="KW-0443">Lipid metabolism</keyword>
<dbReference type="PROSITE" id="PS50244">
    <property type="entry name" value="S5A_REDUCTASE"/>
    <property type="match status" value="1"/>
</dbReference>
<keyword evidence="7 12" id="KW-0560">Oxidoreductase</keyword>
<evidence type="ECO:0000256" key="5">
    <source>
        <dbReference type="ARBA" id="ARBA00022857"/>
    </source>
</evidence>
<dbReference type="InterPro" id="IPR029071">
    <property type="entry name" value="Ubiquitin-like_domsf"/>
</dbReference>
<keyword evidence="5" id="KW-0521">NADP</keyword>
<evidence type="ECO:0000256" key="10">
    <source>
        <dbReference type="SAM" id="Phobius"/>
    </source>
</evidence>
<comment type="similarity">
    <text evidence="2">Belongs to the steroid 5-alpha reductase family.</text>
</comment>
<evidence type="ECO:0000313" key="13">
    <source>
        <dbReference type="Proteomes" id="UP001479436"/>
    </source>
</evidence>
<evidence type="ECO:0000256" key="9">
    <source>
        <dbReference type="ARBA" id="ARBA00023136"/>
    </source>
</evidence>
<evidence type="ECO:0000256" key="7">
    <source>
        <dbReference type="ARBA" id="ARBA00023002"/>
    </source>
</evidence>
<feature type="transmembrane region" description="Helical" evidence="10">
    <location>
        <begin position="166"/>
        <end position="185"/>
    </location>
</feature>
<dbReference type="Gene3D" id="1.20.120.1630">
    <property type="match status" value="1"/>
</dbReference>
<protein>
    <submittedName>
        <fullName evidence="12">3-oxo-5a-steroid 4- dehydrogenase</fullName>
        <ecNumber evidence="12">1.3.1.93</ecNumber>
    </submittedName>
</protein>
<dbReference type="Pfam" id="PF02544">
    <property type="entry name" value="Steroid_dh"/>
    <property type="match status" value="1"/>
</dbReference>
<dbReference type="Gene3D" id="3.10.20.90">
    <property type="entry name" value="Phosphatidylinositol 3-kinase Catalytic Subunit, Chain A, domain 1"/>
    <property type="match status" value="1"/>
</dbReference>
<name>A0ABR2WT06_9FUNG</name>
<dbReference type="PANTHER" id="PTHR10556:SF28">
    <property type="entry name" value="VERY-LONG-CHAIN ENOYL-COA REDUCTASE"/>
    <property type="match status" value="1"/>
</dbReference>
<evidence type="ECO:0000256" key="2">
    <source>
        <dbReference type="ARBA" id="ARBA00007742"/>
    </source>
</evidence>
<evidence type="ECO:0000256" key="8">
    <source>
        <dbReference type="ARBA" id="ARBA00023098"/>
    </source>
</evidence>